<sequence>MNQLDIFSYKMYSNISYALLSAALIMLSTVHLILLIIHHSQSHYLSEISIFILFICINAVIIDIDLSDLRPENISAFYYLLRICTAFLLALEIHYSHKIQRSLMNALLH</sequence>
<evidence type="ECO:0000256" key="1">
    <source>
        <dbReference type="SAM" id="Phobius"/>
    </source>
</evidence>
<dbReference type="VEuPathDB" id="FungiDB:EMCG_05259"/>
<feature type="transmembrane region" description="Helical" evidence="1">
    <location>
        <begin position="15"/>
        <end position="37"/>
    </location>
</feature>
<feature type="transmembrane region" description="Helical" evidence="1">
    <location>
        <begin position="76"/>
        <end position="95"/>
    </location>
</feature>
<dbReference type="AlphaFoldDB" id="A0A0G2HPE2"/>
<accession>A0A0G2HPE2</accession>
<name>A0A0G2HPE2_9EURO</name>
<keyword evidence="1" id="KW-0472">Membrane</keyword>
<feature type="transmembrane region" description="Helical" evidence="1">
    <location>
        <begin position="44"/>
        <end position="64"/>
    </location>
</feature>
<proteinExistence type="predicted"/>
<keyword evidence="1" id="KW-1133">Transmembrane helix</keyword>
<dbReference type="OrthoDB" id="4187859at2759"/>
<dbReference type="EMBL" id="LCZI01001629">
    <property type="protein sequence ID" value="KKZ59922.1"/>
    <property type="molecule type" value="Genomic_DNA"/>
</dbReference>
<dbReference type="Proteomes" id="UP000034164">
    <property type="component" value="Unassembled WGS sequence"/>
</dbReference>
<evidence type="ECO:0000313" key="3">
    <source>
        <dbReference type="Proteomes" id="UP000034164"/>
    </source>
</evidence>
<gene>
    <name evidence="2" type="ORF">EMCG_05259</name>
</gene>
<comment type="caution">
    <text evidence="2">The sequence shown here is derived from an EMBL/GenBank/DDBJ whole genome shotgun (WGS) entry which is preliminary data.</text>
</comment>
<evidence type="ECO:0000313" key="2">
    <source>
        <dbReference type="EMBL" id="KKZ59922.1"/>
    </source>
</evidence>
<keyword evidence="1" id="KW-0812">Transmembrane</keyword>
<reference evidence="3" key="1">
    <citation type="journal article" date="2015" name="PLoS Genet.">
        <title>The dynamic genome and transcriptome of the human fungal pathogen Blastomyces and close relative Emmonsia.</title>
        <authorList>
            <person name="Munoz J.F."/>
            <person name="Gauthier G.M."/>
            <person name="Desjardins C.A."/>
            <person name="Gallo J.E."/>
            <person name="Holder J."/>
            <person name="Sullivan T.D."/>
            <person name="Marty A.J."/>
            <person name="Carmen J.C."/>
            <person name="Chen Z."/>
            <person name="Ding L."/>
            <person name="Gujja S."/>
            <person name="Magrini V."/>
            <person name="Misas E."/>
            <person name="Mitreva M."/>
            <person name="Priest M."/>
            <person name="Saif S."/>
            <person name="Whiston E.A."/>
            <person name="Young S."/>
            <person name="Zeng Q."/>
            <person name="Goldman W.E."/>
            <person name="Mardis E.R."/>
            <person name="Taylor J.W."/>
            <person name="McEwen J.G."/>
            <person name="Clay O.K."/>
            <person name="Klein B.S."/>
            <person name="Cuomo C.A."/>
        </authorList>
    </citation>
    <scope>NUCLEOTIDE SEQUENCE [LARGE SCALE GENOMIC DNA]</scope>
    <source>
        <strain evidence="3">UAMH 3008</strain>
    </source>
</reference>
<organism evidence="2 3">
    <name type="scientific">[Emmonsia] crescens</name>
    <dbReference type="NCBI Taxonomy" id="73230"/>
    <lineage>
        <taxon>Eukaryota</taxon>
        <taxon>Fungi</taxon>
        <taxon>Dikarya</taxon>
        <taxon>Ascomycota</taxon>
        <taxon>Pezizomycotina</taxon>
        <taxon>Eurotiomycetes</taxon>
        <taxon>Eurotiomycetidae</taxon>
        <taxon>Onygenales</taxon>
        <taxon>Ajellomycetaceae</taxon>
        <taxon>Emergomyces</taxon>
    </lineage>
</organism>
<protein>
    <submittedName>
        <fullName evidence="2">Uncharacterized protein</fullName>
    </submittedName>
</protein>